<proteinExistence type="predicted"/>
<organism evidence="2">
    <name type="scientific">Chaetoceros debilis</name>
    <dbReference type="NCBI Taxonomy" id="122233"/>
    <lineage>
        <taxon>Eukaryota</taxon>
        <taxon>Sar</taxon>
        <taxon>Stramenopiles</taxon>
        <taxon>Ochrophyta</taxon>
        <taxon>Bacillariophyta</taxon>
        <taxon>Coscinodiscophyceae</taxon>
        <taxon>Chaetocerotophycidae</taxon>
        <taxon>Chaetocerotales</taxon>
        <taxon>Chaetocerotaceae</taxon>
        <taxon>Chaetoceros</taxon>
    </lineage>
</organism>
<evidence type="ECO:0000313" key="2">
    <source>
        <dbReference type="EMBL" id="CAE0460950.1"/>
    </source>
</evidence>
<feature type="region of interest" description="Disordered" evidence="1">
    <location>
        <begin position="58"/>
        <end position="79"/>
    </location>
</feature>
<dbReference type="EMBL" id="HBIO01007690">
    <property type="protein sequence ID" value="CAE0460950.1"/>
    <property type="molecule type" value="Transcribed_RNA"/>
</dbReference>
<protein>
    <submittedName>
        <fullName evidence="2">Uncharacterized protein</fullName>
    </submittedName>
</protein>
<sequence length="1243" mass="138605">MSDKPFDCGSLFSPQKGKCFDINGEVFVCGEVVSPTADGIVKGKIYSSNDFTATETSRLDQTNGSHMEPHRASSAPSNLPNISLLNSLSDDYQSPGTVDKYKVLSDAKKEQKDSKLKGGSSIFKHFNCSVALLQTMTQTSNLSCSTNSNMCPQCEEQTLVVNNKPFTMFPSLPPFCTTCKAYFVNDDDNPKDLETLRDALMGDDGPSSMLDCRPSKGKIVMLSSKKEESLIEVPQKHSVEQGSMSSTAQECQDDYLSRQIIISPSSGSVSEDLTVSERTVQNNGLPEMVHPITYDGYDEDSIISFQSDLLSVYSEEEEKLLHQDAELVHTIASKEISKYSAENCKMTSNCERCSMPRMEINGIAKCVTCPKLLLKAQQHAHTRRLCAREKLVTMNFVPHDPQPSIAKRPMVFDFGFIPTNSTSDSDKVNIPVSLNGCSASETNSTTNVSINGWSTLETNSINPTSINGWSALGTNSFDDDNKLIQDSIGTHSEISPYSAGQSLTVSIMNETSNTSKGRDNANNRDMIVMQSIEDDSLAGEINGIKETDTEVDQIIPIKLDQEIAILIEKENYVERIVDDADKSNSFVVARDCCTELIVRTSDPDGVEEMNDRKEMVNLGHDPFEVSDEVSFGAPIGTLENTYDEKQGDIDLKQHEIGECATTRTIQQNDKNDGVSATDTKKICMYRNDTKTIQMEEDSQQVSSSKDAKIDREIDKRDEKFEEFLCEASSKRFEHQMNAYANLSKSPRRILGISSDMSTGGGSQDFATPRTNNLESGHTPLRMCEWENNSNARASEPSAIAYGSDQLTNQNKEQVQQWDQSFVGAHNKEFRLSKVNTQVPNTIQPISTFSPSKFIVNPGDPRTTLFIEGSANPDFSKGYPYARYRSEETPEGSIECLLQEHRCDLKDIASIFRKRDNSATSYCPSISKGSIEDPFLDLLSVNSQTSNIKSNDEISRVLDNKKRHASRPVPPILDSINFDSLRNSELVKMIPFSPIVAAKRDARESRLLRDHTRSNLTHPQRLDTTDVHTRRNFRFDDSILEAMPHNSSAFEYIPAPTLFSKTCNSILVKSASPLRQSANQPSQIIPSQIITNFSSNDSSRGDMLYFDDGRNHHAFNDCNDYSEEISETNSFAMDLFSMMEDYRKSQKSRNENDKLSFRQIPMGDSDIKSDFYTISTSTTSTSASTFGSQDFTLGIKQIESVESRVDVERLSYLMQRLGQVAKEIESLDETIEREERFADDQSLV</sequence>
<evidence type="ECO:0000256" key="1">
    <source>
        <dbReference type="SAM" id="MobiDB-lite"/>
    </source>
</evidence>
<gene>
    <name evidence="2" type="ORF">CDEB00056_LOCUS5791</name>
</gene>
<name>A0A7S3V6S2_9STRA</name>
<dbReference type="AlphaFoldDB" id="A0A7S3V6S2"/>
<accession>A0A7S3V6S2</accession>
<reference evidence="2" key="1">
    <citation type="submission" date="2021-01" db="EMBL/GenBank/DDBJ databases">
        <authorList>
            <person name="Corre E."/>
            <person name="Pelletier E."/>
            <person name="Niang G."/>
            <person name="Scheremetjew M."/>
            <person name="Finn R."/>
            <person name="Kale V."/>
            <person name="Holt S."/>
            <person name="Cochrane G."/>
            <person name="Meng A."/>
            <person name="Brown T."/>
            <person name="Cohen L."/>
        </authorList>
    </citation>
    <scope>NUCLEOTIDE SEQUENCE</scope>
    <source>
        <strain evidence="2">MM31A-1</strain>
    </source>
</reference>